<evidence type="ECO:0000313" key="10">
    <source>
        <dbReference type="Proteomes" id="UP000032180"/>
    </source>
</evidence>
<organism evidence="9 10">
    <name type="scientific">Leersia perrieri</name>
    <dbReference type="NCBI Taxonomy" id="77586"/>
    <lineage>
        <taxon>Eukaryota</taxon>
        <taxon>Viridiplantae</taxon>
        <taxon>Streptophyta</taxon>
        <taxon>Embryophyta</taxon>
        <taxon>Tracheophyta</taxon>
        <taxon>Spermatophyta</taxon>
        <taxon>Magnoliopsida</taxon>
        <taxon>Liliopsida</taxon>
        <taxon>Poales</taxon>
        <taxon>Poaceae</taxon>
        <taxon>BOP clade</taxon>
        <taxon>Oryzoideae</taxon>
        <taxon>Oryzeae</taxon>
        <taxon>Oryzinae</taxon>
        <taxon>Leersia</taxon>
    </lineage>
</organism>
<name>A0A0D9W056_9ORYZ</name>
<dbReference type="GO" id="GO:0009507">
    <property type="term" value="C:chloroplast"/>
    <property type="evidence" value="ECO:0007669"/>
    <property type="project" value="TreeGrafter"/>
</dbReference>
<comment type="similarity">
    <text evidence="7">Belongs to the TrpA family.</text>
</comment>
<sequence>MSAEREINLLLAKLLIKVLASLVLRVEHLILESIERTAMAFTMKASASSSAPALRLFGHRRVASPSPPGRVAVRGLAAAAASVAVEAPASARRMSVSQTMSKLKEKGKTAFIPYITAGDPDMETTAEALRVLDACGADVIELGVPFSDPYADGAVIHASAARAIAGGATPDAVMAMLRDVTPELSCPVVLLSYFGPILRRGVADFTAAAKEAGVQGLIVPDLPYVETCTFRSEAIKSNLELVLLTTPATPGERMKMITEASGGFVYLVSVHGVTGVRPKVNTRVEHLLQEVKQATDKAVCVGFGISTPEHVKQIAEWGADGVIIGSAMVRQLGEAASPKQGLKRLEALSIHGSLLFLTDSDSSANSTAAASISRVFRRRSPPLQFSGSPAPPRTVGYWLLRALPLLIRGAGAGARRGSAGVSRPRGGWSGALMEEVSGGGVSVGAGGKRGVAETFSRLREQGKTAFIPFITAGDPDLATTSKALKILDSCGSDVIELGVPYSDPLADGPVIQAAATRALKNGTTFYSVIAMLKEIIPELSCPIVLFTYYNPILKHGVRNFMEIIKQAGVRGLVVPDLPLEEATLLRNEAITHNIELVLLTTPTTPTERMEEIAKASEGFIYLVSSVGVTGTRSNVNLRVEHLLQEIKKVTDKPVAVGFGVSTPEHVKQIAGWGADGVIIGSAIVRQLGEAASPGEGLKRLEEYTKNMKAAMA</sequence>
<evidence type="ECO:0000256" key="3">
    <source>
        <dbReference type="ARBA" id="ARBA00022822"/>
    </source>
</evidence>
<dbReference type="CDD" id="cd04724">
    <property type="entry name" value="Tryptophan_synthase_alpha"/>
    <property type="match status" value="2"/>
</dbReference>
<dbReference type="UniPathway" id="UPA00035">
    <property type="reaction ID" value="UER00044"/>
</dbReference>
<feature type="chain" id="PRO_5002348056" evidence="8">
    <location>
        <begin position="21"/>
        <end position="712"/>
    </location>
</feature>
<dbReference type="AlphaFoldDB" id="A0A0D9W056"/>
<dbReference type="NCBIfam" id="TIGR00262">
    <property type="entry name" value="trpA"/>
    <property type="match status" value="2"/>
</dbReference>
<evidence type="ECO:0000256" key="2">
    <source>
        <dbReference type="ARBA" id="ARBA00022605"/>
    </source>
</evidence>
<evidence type="ECO:0000256" key="6">
    <source>
        <dbReference type="ARBA" id="ARBA00049047"/>
    </source>
</evidence>
<reference evidence="10" key="2">
    <citation type="submission" date="2013-12" db="EMBL/GenBank/DDBJ databases">
        <authorList>
            <person name="Yu Y."/>
            <person name="Lee S."/>
            <person name="de Baynast K."/>
            <person name="Wissotski M."/>
            <person name="Liu L."/>
            <person name="Talag J."/>
            <person name="Goicoechea J."/>
            <person name="Angelova A."/>
            <person name="Jetty R."/>
            <person name="Kudrna D."/>
            <person name="Golser W."/>
            <person name="Rivera L."/>
            <person name="Zhang J."/>
            <person name="Wing R."/>
        </authorList>
    </citation>
    <scope>NUCLEOTIDE SEQUENCE</scope>
</reference>
<evidence type="ECO:0000256" key="8">
    <source>
        <dbReference type="SAM" id="SignalP"/>
    </source>
</evidence>
<dbReference type="Pfam" id="PF00290">
    <property type="entry name" value="Trp_syntA"/>
    <property type="match status" value="2"/>
</dbReference>
<keyword evidence="5" id="KW-0456">Lyase</keyword>
<evidence type="ECO:0000256" key="1">
    <source>
        <dbReference type="ARBA" id="ARBA00004733"/>
    </source>
</evidence>
<evidence type="ECO:0000256" key="4">
    <source>
        <dbReference type="ARBA" id="ARBA00023141"/>
    </source>
</evidence>
<comment type="catalytic activity">
    <reaction evidence="6">
        <text>(1S,2R)-1-C-(indol-3-yl)glycerol 3-phosphate + L-serine = D-glyceraldehyde 3-phosphate + L-tryptophan + H2O</text>
        <dbReference type="Rhea" id="RHEA:10532"/>
        <dbReference type="ChEBI" id="CHEBI:15377"/>
        <dbReference type="ChEBI" id="CHEBI:33384"/>
        <dbReference type="ChEBI" id="CHEBI:57912"/>
        <dbReference type="ChEBI" id="CHEBI:58866"/>
        <dbReference type="ChEBI" id="CHEBI:59776"/>
        <dbReference type="EC" id="4.2.1.20"/>
    </reaction>
</comment>
<keyword evidence="8" id="KW-0732">Signal</keyword>
<evidence type="ECO:0000256" key="5">
    <source>
        <dbReference type="ARBA" id="ARBA00023239"/>
    </source>
</evidence>
<dbReference type="PANTHER" id="PTHR43406:SF12">
    <property type="entry name" value="TRYPTOPHAN SYNTHASE"/>
    <property type="match status" value="1"/>
</dbReference>
<protein>
    <submittedName>
        <fullName evidence="9">Uncharacterized protein</fullName>
    </submittedName>
</protein>
<accession>A0A0D9W056</accession>
<dbReference type="Gramene" id="LPERR03G31630.4">
    <property type="protein sequence ID" value="LPERR03G31630.4"/>
    <property type="gene ID" value="LPERR03G31630"/>
</dbReference>
<dbReference type="FunFam" id="3.20.20.70:FF:000107">
    <property type="entry name" value="Tryptophan synthase alpha chain, chloroplastic"/>
    <property type="match status" value="2"/>
</dbReference>
<dbReference type="InterPro" id="IPR018204">
    <property type="entry name" value="Trp_synthase_alpha_AS"/>
</dbReference>
<keyword evidence="10" id="KW-1185">Reference proteome</keyword>
<dbReference type="GO" id="GO:0005829">
    <property type="term" value="C:cytosol"/>
    <property type="evidence" value="ECO:0007669"/>
    <property type="project" value="TreeGrafter"/>
</dbReference>
<dbReference type="InterPro" id="IPR011060">
    <property type="entry name" value="RibuloseP-bd_barrel"/>
</dbReference>
<dbReference type="SUPFAM" id="SSF51366">
    <property type="entry name" value="Ribulose-phoshate binding barrel"/>
    <property type="match status" value="2"/>
</dbReference>
<dbReference type="PANTHER" id="PTHR43406">
    <property type="entry name" value="TRYPTOPHAN SYNTHASE, ALPHA CHAIN"/>
    <property type="match status" value="1"/>
</dbReference>
<dbReference type="PROSITE" id="PS00167">
    <property type="entry name" value="TRP_SYNTHASE_ALPHA"/>
    <property type="match status" value="2"/>
</dbReference>
<dbReference type="GO" id="GO:0004834">
    <property type="term" value="F:tryptophan synthase activity"/>
    <property type="evidence" value="ECO:0007669"/>
    <property type="project" value="UniProtKB-EC"/>
</dbReference>
<evidence type="ECO:0000256" key="7">
    <source>
        <dbReference type="ARBA" id="ARBA00060788"/>
    </source>
</evidence>
<reference evidence="9" key="3">
    <citation type="submission" date="2015-04" db="UniProtKB">
        <authorList>
            <consortium name="EnsemblPlants"/>
        </authorList>
    </citation>
    <scope>IDENTIFICATION</scope>
</reference>
<reference evidence="9 10" key="1">
    <citation type="submission" date="2012-08" db="EMBL/GenBank/DDBJ databases">
        <title>Oryza genome evolution.</title>
        <authorList>
            <person name="Wing R.A."/>
        </authorList>
    </citation>
    <scope>NUCLEOTIDE SEQUENCE</scope>
</reference>
<proteinExistence type="inferred from homology"/>
<keyword evidence="3" id="KW-0822">Tryptophan biosynthesis</keyword>
<dbReference type="Proteomes" id="UP000032180">
    <property type="component" value="Chromosome 3"/>
</dbReference>
<keyword evidence="4" id="KW-0057">Aromatic amino acid biosynthesis</keyword>
<evidence type="ECO:0000313" key="9">
    <source>
        <dbReference type="EnsemblPlants" id="LPERR03G31630.4"/>
    </source>
</evidence>
<dbReference type="EnsemblPlants" id="LPERR03G31630.4">
    <property type="protein sequence ID" value="LPERR03G31630.4"/>
    <property type="gene ID" value="LPERR03G31630"/>
</dbReference>
<dbReference type="HAMAP" id="MF_00131">
    <property type="entry name" value="Trp_synth_alpha"/>
    <property type="match status" value="2"/>
</dbReference>
<feature type="signal peptide" evidence="8">
    <location>
        <begin position="1"/>
        <end position="20"/>
    </location>
</feature>
<comment type="pathway">
    <text evidence="1">Amino-acid biosynthesis; L-tryptophan biosynthesis; L-tryptophan from chorismate: step 5/5.</text>
</comment>
<dbReference type="Gene3D" id="3.20.20.70">
    <property type="entry name" value="Aldolase class I"/>
    <property type="match status" value="2"/>
</dbReference>
<keyword evidence="2" id="KW-0028">Amino-acid biosynthesis</keyword>
<dbReference type="InterPro" id="IPR013785">
    <property type="entry name" value="Aldolase_TIM"/>
</dbReference>
<dbReference type="InterPro" id="IPR002028">
    <property type="entry name" value="Trp_synthase_suA"/>
</dbReference>